<reference evidence="1 2" key="1">
    <citation type="submission" date="2023-08" db="EMBL/GenBank/DDBJ databases">
        <authorList>
            <person name="Park J.-S."/>
        </authorList>
    </citation>
    <scope>NUCLEOTIDE SEQUENCE [LARGE SCALE GENOMIC DNA]</scope>
    <source>
        <strain evidence="1 2">2205BS29-5</strain>
    </source>
</reference>
<sequence>MPLDASYDQLMRLLSARGIEWFRRHVEDLPDPLPADDAATVALAQAGRIAPVLSGLRGHPSPLADLVGRRLSATLVRSSALRLLTGDATDGMTCDGAAGLVLAGRAAAADEPLAALALSALADDPAAALTDRIAARVRPDAGLLAEAEGQIDRALRHLDLDRARIGDLAWLVMHVYAFGAIRPHFSRPRLYGDVFAAMLRASDWACRAGCVTSMAQTAFCLRLIDPDHDIAPILADIIASQRPDGSFPARAGVSSRDQDLGAGTWPTLMVLAALSIAVWRRWRGSAPDLPCDRPLSACRDHAAALLAPRIDAWAARATPAGRLQMAASMSSATSENWFQRLGMQRNAPGPAPLVVLARQLFGDAYAARHARRTLDLARHWPRDREAGEDGAALRWLRGAPVALDCAALGSAPATGGAAADLDAGFRLAVADPAGALSRDWRLAARRDAGLALSALQSGARLSPGAALAHLDRLCLIARLAEGDLAIAAAA</sequence>
<accession>A0ABT9JDS2</accession>
<dbReference type="EMBL" id="JAVAMQ010000010">
    <property type="protein sequence ID" value="MDP5307865.1"/>
    <property type="molecule type" value="Genomic_DNA"/>
</dbReference>
<dbReference type="Proteomes" id="UP001224997">
    <property type="component" value="Unassembled WGS sequence"/>
</dbReference>
<protein>
    <submittedName>
        <fullName evidence="1">Uncharacterized protein</fullName>
    </submittedName>
</protein>
<proteinExistence type="predicted"/>
<name>A0ABT9JDS2_9RHOB</name>
<gene>
    <name evidence="1" type="ORF">Q5Y72_12270</name>
</gene>
<organism evidence="1 2">
    <name type="scientific">Paracoccus spongiarum</name>
    <dbReference type="NCBI Taxonomy" id="3064387"/>
    <lineage>
        <taxon>Bacteria</taxon>
        <taxon>Pseudomonadati</taxon>
        <taxon>Pseudomonadota</taxon>
        <taxon>Alphaproteobacteria</taxon>
        <taxon>Rhodobacterales</taxon>
        <taxon>Paracoccaceae</taxon>
        <taxon>Paracoccus</taxon>
    </lineage>
</organism>
<comment type="caution">
    <text evidence="1">The sequence shown here is derived from an EMBL/GenBank/DDBJ whole genome shotgun (WGS) entry which is preliminary data.</text>
</comment>
<keyword evidence="2" id="KW-1185">Reference proteome</keyword>
<evidence type="ECO:0000313" key="2">
    <source>
        <dbReference type="Proteomes" id="UP001224997"/>
    </source>
</evidence>
<evidence type="ECO:0000313" key="1">
    <source>
        <dbReference type="EMBL" id="MDP5307865.1"/>
    </source>
</evidence>
<dbReference type="RefSeq" id="WP_305963713.1">
    <property type="nucleotide sequence ID" value="NZ_JAVAMQ010000010.1"/>
</dbReference>